<evidence type="ECO:0000256" key="2">
    <source>
        <dbReference type="ARBA" id="ARBA00009041"/>
    </source>
</evidence>
<accession>A0ABM5EP01</accession>
<organism evidence="12 13">
    <name type="scientific">Pogona vitticeps</name>
    <name type="common">central bearded dragon</name>
    <dbReference type="NCBI Taxonomy" id="103695"/>
    <lineage>
        <taxon>Eukaryota</taxon>
        <taxon>Metazoa</taxon>
        <taxon>Chordata</taxon>
        <taxon>Craniata</taxon>
        <taxon>Vertebrata</taxon>
        <taxon>Euteleostomi</taxon>
        <taxon>Lepidosauria</taxon>
        <taxon>Squamata</taxon>
        <taxon>Bifurcata</taxon>
        <taxon>Unidentata</taxon>
        <taxon>Episquamata</taxon>
        <taxon>Toxicofera</taxon>
        <taxon>Iguania</taxon>
        <taxon>Acrodonta</taxon>
        <taxon>Agamidae</taxon>
        <taxon>Amphibolurinae</taxon>
        <taxon>Pogona</taxon>
    </lineage>
</organism>
<protein>
    <submittedName>
        <fullName evidence="13">C-type natriuretic peptide 1-like</fullName>
    </submittedName>
</protein>
<feature type="signal peptide" evidence="11">
    <location>
        <begin position="1"/>
        <end position="24"/>
    </location>
</feature>
<keyword evidence="11" id="KW-0732">Signal</keyword>
<dbReference type="GeneID" id="140701787"/>
<feature type="chain" id="PRO_5047394601" evidence="11">
    <location>
        <begin position="25"/>
        <end position="128"/>
    </location>
</feature>
<keyword evidence="3" id="KW-0964">Secreted</keyword>
<evidence type="ECO:0000256" key="6">
    <source>
        <dbReference type="ARBA" id="ARBA00022702"/>
    </source>
</evidence>
<dbReference type="Proteomes" id="UP001652642">
    <property type="component" value="Chromosome 7"/>
</dbReference>
<proteinExistence type="inferred from homology"/>
<evidence type="ECO:0000256" key="1">
    <source>
        <dbReference type="ARBA" id="ARBA00004613"/>
    </source>
</evidence>
<dbReference type="InterPro" id="IPR002406">
    <property type="entry name" value="C_natriurtcpep"/>
</dbReference>
<dbReference type="Pfam" id="PF00212">
    <property type="entry name" value="ANP"/>
    <property type="match status" value="1"/>
</dbReference>
<keyword evidence="7 10" id="KW-0838">Vasoactive</keyword>
<dbReference type="PROSITE" id="PS00263">
    <property type="entry name" value="NATRIURETIC_PEPTIDE"/>
    <property type="match status" value="1"/>
</dbReference>
<keyword evidence="8" id="KW-0382">Hypotensive agent</keyword>
<evidence type="ECO:0000256" key="9">
    <source>
        <dbReference type="ARBA" id="ARBA00023157"/>
    </source>
</evidence>
<dbReference type="PRINTS" id="PR00713">
    <property type="entry name" value="CNATPEPTIDE"/>
</dbReference>
<evidence type="ECO:0000313" key="12">
    <source>
        <dbReference type="Proteomes" id="UP001652642"/>
    </source>
</evidence>
<dbReference type="PRINTS" id="PR00710">
    <property type="entry name" value="NATPEPTIDES"/>
</dbReference>
<evidence type="ECO:0000256" key="5">
    <source>
        <dbReference type="ARBA" id="ARBA00022685"/>
    </source>
</evidence>
<evidence type="ECO:0000313" key="13">
    <source>
        <dbReference type="RefSeq" id="XP_072834881.1"/>
    </source>
</evidence>
<dbReference type="InterPro" id="IPR030480">
    <property type="entry name" value="Natr_peptide_CS"/>
</dbReference>
<keyword evidence="6" id="KW-0372">Hormone</keyword>
<evidence type="ECO:0000256" key="8">
    <source>
        <dbReference type="ARBA" id="ARBA00022924"/>
    </source>
</evidence>
<keyword evidence="9" id="KW-1015">Disulfide bond</keyword>
<reference evidence="13" key="1">
    <citation type="submission" date="2025-08" db="UniProtKB">
        <authorList>
            <consortium name="RefSeq"/>
        </authorList>
    </citation>
    <scope>IDENTIFICATION</scope>
</reference>
<evidence type="ECO:0000256" key="11">
    <source>
        <dbReference type="SAM" id="SignalP"/>
    </source>
</evidence>
<name>A0ABM5EP01_9SAUR</name>
<keyword evidence="4" id="KW-0800">Toxin</keyword>
<keyword evidence="12" id="KW-1185">Reference proteome</keyword>
<comment type="subcellular location">
    <subcellularLocation>
        <location evidence="1 10">Secreted</location>
    </subcellularLocation>
</comment>
<dbReference type="PANTHER" id="PTHR12167">
    <property type="entry name" value="C-TYPE NATRIURETIC PEPTIDE"/>
    <property type="match status" value="1"/>
</dbReference>
<dbReference type="InterPro" id="IPR000663">
    <property type="entry name" value="Natr_peptide"/>
</dbReference>
<gene>
    <name evidence="13" type="primary">LOC140701787</name>
</gene>
<evidence type="ECO:0000256" key="10">
    <source>
        <dbReference type="RuleBase" id="RU003686"/>
    </source>
</evidence>
<evidence type="ECO:0000256" key="4">
    <source>
        <dbReference type="ARBA" id="ARBA00022656"/>
    </source>
</evidence>
<comment type="similarity">
    <text evidence="2 10">Belongs to the natriuretic peptide family.</text>
</comment>
<evidence type="ECO:0000256" key="3">
    <source>
        <dbReference type="ARBA" id="ARBA00022525"/>
    </source>
</evidence>
<dbReference type="PANTHER" id="PTHR12167:SF5">
    <property type="entry name" value="C-TYPE NATRIURETIC PEPTIDE 3-LIKE PRECURSOR"/>
    <property type="match status" value="1"/>
</dbReference>
<dbReference type="RefSeq" id="XP_072834881.1">
    <property type="nucleotide sequence ID" value="XM_072978780.1"/>
</dbReference>
<evidence type="ECO:0000256" key="7">
    <source>
        <dbReference type="ARBA" id="ARBA00022858"/>
    </source>
</evidence>
<dbReference type="SMART" id="SM00183">
    <property type="entry name" value="NAT_PEP"/>
    <property type="match status" value="1"/>
</dbReference>
<keyword evidence="5" id="KW-0165">Cleavage on pair of basic residues</keyword>
<sequence>MNPKTVGFGWMVLLLLFTHEQGRAEPLTSVQSWSKWLEEGPEPHQGGSEEMELEKSFLAGAPDSDDGVAPWLRNAREGAPLSDSALQRLFGDVLGSSRRYKGRAKKGVSRGCFGVKLDRIGAFSGLGC</sequence>